<proteinExistence type="predicted"/>
<feature type="compositionally biased region" description="Basic and acidic residues" evidence="1">
    <location>
        <begin position="28"/>
        <end position="42"/>
    </location>
</feature>
<dbReference type="EMBL" id="AUPL01008269">
    <property type="protein sequence ID" value="ESL04860.1"/>
    <property type="molecule type" value="Genomic_DNA"/>
</dbReference>
<protein>
    <submittedName>
        <fullName evidence="2">Uncharacterized protein</fullName>
    </submittedName>
</protein>
<comment type="caution">
    <text evidence="2">The sequence shown here is derived from an EMBL/GenBank/DDBJ whole genome shotgun (WGS) entry which is preliminary data.</text>
</comment>
<dbReference type="Proteomes" id="UP000031737">
    <property type="component" value="Unassembled WGS sequence"/>
</dbReference>
<evidence type="ECO:0000313" key="3">
    <source>
        <dbReference type="Proteomes" id="UP000031737"/>
    </source>
</evidence>
<feature type="compositionally biased region" description="Basic residues" evidence="1">
    <location>
        <begin position="1"/>
        <end position="21"/>
    </location>
</feature>
<name>A0A061ISJ0_TRYRA</name>
<evidence type="ECO:0000313" key="2">
    <source>
        <dbReference type="EMBL" id="ESL04860.1"/>
    </source>
</evidence>
<keyword evidence="3" id="KW-1185">Reference proteome</keyword>
<feature type="region of interest" description="Disordered" evidence="1">
    <location>
        <begin position="1"/>
        <end position="56"/>
    </location>
</feature>
<reference evidence="2 3" key="1">
    <citation type="submission" date="2013-07" db="EMBL/GenBank/DDBJ databases">
        <authorList>
            <person name="Stoco P.H."/>
            <person name="Wagner G."/>
            <person name="Gerber A."/>
            <person name="Zaha A."/>
            <person name="Thompson C."/>
            <person name="Bartholomeu D.C."/>
            <person name="Luckemeyer D.D."/>
            <person name="Bahia D."/>
            <person name="Loreto E."/>
            <person name="Prestes E.B."/>
            <person name="Lima F.M."/>
            <person name="Rodrigues-Luiz G."/>
            <person name="Vallejo G.A."/>
            <person name="Filho J.F."/>
            <person name="Monteiro K.M."/>
            <person name="Tyler K.M."/>
            <person name="de Almeida L.G."/>
            <person name="Ortiz M.F."/>
            <person name="Siervo M.A."/>
            <person name="de Moraes M.H."/>
            <person name="Cunha O.L."/>
            <person name="Mendonca-Neto R."/>
            <person name="Silva R."/>
            <person name="Teixeira S.M."/>
            <person name="Murta S.M."/>
            <person name="Sincero T.C."/>
            <person name="Mendes T.A."/>
            <person name="Urmenyi T.P."/>
            <person name="Silva V.G."/>
            <person name="da Rocha W.D."/>
            <person name="Andersson B."/>
            <person name="Romanha A.J."/>
            <person name="Steindel M."/>
            <person name="de Vasconcelos A.T."/>
            <person name="Grisard E.C."/>
        </authorList>
    </citation>
    <scope>NUCLEOTIDE SEQUENCE [LARGE SCALE GENOMIC DNA]</scope>
    <source>
        <strain evidence="2 3">SC58</strain>
    </source>
</reference>
<sequence length="71" mass="8234">MPRHRCGRPANHPAKKKKRGKLGGIHNKSGEKARRQRAERSCLRRGNNAEEEGKEVRNKQMCIISFLCLYF</sequence>
<organism evidence="2 3">
    <name type="scientific">Trypanosoma rangeli SC58</name>
    <dbReference type="NCBI Taxonomy" id="429131"/>
    <lineage>
        <taxon>Eukaryota</taxon>
        <taxon>Discoba</taxon>
        <taxon>Euglenozoa</taxon>
        <taxon>Kinetoplastea</taxon>
        <taxon>Metakinetoplastina</taxon>
        <taxon>Trypanosomatida</taxon>
        <taxon>Trypanosomatidae</taxon>
        <taxon>Trypanosoma</taxon>
        <taxon>Herpetosoma</taxon>
    </lineage>
</organism>
<gene>
    <name evidence="2" type="ORF">TRSC58_07601</name>
</gene>
<dbReference type="AlphaFoldDB" id="A0A061ISJ0"/>
<accession>A0A061ISJ0</accession>
<evidence type="ECO:0000256" key="1">
    <source>
        <dbReference type="SAM" id="MobiDB-lite"/>
    </source>
</evidence>
<dbReference type="VEuPathDB" id="TriTrypDB:TRSC58_07601"/>